<evidence type="ECO:0000313" key="1">
    <source>
        <dbReference type="EMBL" id="OWZ20742.1"/>
    </source>
</evidence>
<dbReference type="Proteomes" id="UP000198211">
    <property type="component" value="Unassembled WGS sequence"/>
</dbReference>
<dbReference type="OrthoDB" id="98417at2759"/>
<evidence type="ECO:0000313" key="2">
    <source>
        <dbReference type="Proteomes" id="UP000198211"/>
    </source>
</evidence>
<evidence type="ECO:0008006" key="3">
    <source>
        <dbReference type="Google" id="ProtNLM"/>
    </source>
</evidence>
<dbReference type="AlphaFoldDB" id="A0A225WSZ5"/>
<accession>A0A225WSZ5</accession>
<comment type="caution">
    <text evidence="1">The sequence shown here is derived from an EMBL/GenBank/DDBJ whole genome shotgun (WGS) entry which is preliminary data.</text>
</comment>
<name>A0A225WSZ5_9STRA</name>
<organism evidence="1 2">
    <name type="scientific">Phytophthora megakarya</name>
    <dbReference type="NCBI Taxonomy" id="4795"/>
    <lineage>
        <taxon>Eukaryota</taxon>
        <taxon>Sar</taxon>
        <taxon>Stramenopiles</taxon>
        <taxon>Oomycota</taxon>
        <taxon>Peronosporomycetes</taxon>
        <taxon>Peronosporales</taxon>
        <taxon>Peronosporaceae</taxon>
        <taxon>Phytophthora</taxon>
    </lineage>
</organism>
<sequence>MTGDEMCALVGDLMAGPACQWYLQLEKSTRKSWTELTEQFRVQYCGKCVSKPSRYYHASKHVDEMPLEYLYRLDVAGMRANIRYSDGTPEENREHVELFINSLCAQEQELASHLTLMEVLATVTLEKKLCVRQRDLAHQGDALRSN</sequence>
<protein>
    <recommendedName>
        <fullName evidence="3">Retrotransposon gag domain-containing protein</fullName>
    </recommendedName>
</protein>
<proteinExistence type="predicted"/>
<keyword evidence="2" id="KW-1185">Reference proteome</keyword>
<reference evidence="2" key="1">
    <citation type="submission" date="2017-03" db="EMBL/GenBank/DDBJ databases">
        <title>Phytopthora megakarya and P. palmivora, two closely related causual agents of cacao black pod achieved similar genome size and gene model numbers by different mechanisms.</title>
        <authorList>
            <person name="Ali S."/>
            <person name="Shao J."/>
            <person name="Larry D.J."/>
            <person name="Kronmiller B."/>
            <person name="Shen D."/>
            <person name="Strem M.D."/>
            <person name="Melnick R.L."/>
            <person name="Guiltinan M.J."/>
            <person name="Tyler B.M."/>
            <person name="Meinhardt L.W."/>
            <person name="Bailey B.A."/>
        </authorList>
    </citation>
    <scope>NUCLEOTIDE SEQUENCE [LARGE SCALE GENOMIC DNA]</scope>
    <source>
        <strain evidence="2">zdho120</strain>
    </source>
</reference>
<dbReference type="EMBL" id="NBNE01000294">
    <property type="protein sequence ID" value="OWZ20742.1"/>
    <property type="molecule type" value="Genomic_DNA"/>
</dbReference>
<gene>
    <name evidence="1" type="ORF">PHMEG_0004804</name>
</gene>